<feature type="transmembrane region" description="Helical" evidence="7">
    <location>
        <begin position="126"/>
        <end position="145"/>
    </location>
</feature>
<feature type="domain" description="Cation efflux protein transmembrane" evidence="8">
    <location>
        <begin position="63"/>
        <end position="252"/>
    </location>
</feature>
<dbReference type="Gene3D" id="3.30.70.1350">
    <property type="entry name" value="Cation efflux protein, cytoplasmic domain"/>
    <property type="match status" value="1"/>
</dbReference>
<evidence type="ECO:0000313" key="11">
    <source>
        <dbReference type="Proteomes" id="UP000295334"/>
    </source>
</evidence>
<sequence length="378" mass="42006">MGACVLPALPEQARRLHRQLVESGQLELCNAAAPKPFLTKKPTILPATTHTPNANLRLQFWIAVASCLLLLAKFFAYFRTNSVAVLTDALESIVNVAAAFIGLYSLYVSAKPRDTDHPYGHGKAEFISAAVEGTLVLSAGALIIFKAVKTFFIPEKLHPLDVGIYIIAGTALVNWLLGMTAVRQGKKSNSLALIASGRHLQTDTWSTLGIVAALLLLRITGWLWIDSVVAVAMGILILFTGYRILRQSLAGIMDEADMDLLSRMVEVLNSNRRDGWIDLHNLRVIKYGNTLHMDCHLTVPWYFNVHQAHQEIDQLASLARTEFGESLELFVHSDGCLYFQCPICDKKDCPVRQHAFRQEIRWTVDNILQNKKHGPGDL</sequence>
<evidence type="ECO:0000256" key="5">
    <source>
        <dbReference type="ARBA" id="ARBA00022989"/>
    </source>
</evidence>
<feature type="transmembrane region" description="Helical" evidence="7">
    <location>
        <begin position="222"/>
        <end position="245"/>
    </location>
</feature>
<evidence type="ECO:0000256" key="4">
    <source>
        <dbReference type="ARBA" id="ARBA00022692"/>
    </source>
</evidence>
<feature type="transmembrane region" description="Helical" evidence="7">
    <location>
        <begin position="58"/>
        <end position="78"/>
    </location>
</feature>
<comment type="caution">
    <text evidence="10">The sequence shown here is derived from an EMBL/GenBank/DDBJ whole genome shotgun (WGS) entry which is preliminary data.</text>
</comment>
<accession>A0A4R1B994</accession>
<evidence type="ECO:0000256" key="1">
    <source>
        <dbReference type="ARBA" id="ARBA00004141"/>
    </source>
</evidence>
<evidence type="ECO:0000259" key="8">
    <source>
        <dbReference type="Pfam" id="PF01545"/>
    </source>
</evidence>
<protein>
    <submittedName>
        <fullName evidence="10">Cation transporter</fullName>
    </submittedName>
</protein>
<dbReference type="GO" id="GO:0005886">
    <property type="term" value="C:plasma membrane"/>
    <property type="evidence" value="ECO:0007669"/>
    <property type="project" value="TreeGrafter"/>
</dbReference>
<dbReference type="GO" id="GO:0015086">
    <property type="term" value="F:cadmium ion transmembrane transporter activity"/>
    <property type="evidence" value="ECO:0007669"/>
    <property type="project" value="TreeGrafter"/>
</dbReference>
<keyword evidence="6 7" id="KW-0472">Membrane</keyword>
<proteinExistence type="inferred from homology"/>
<comment type="subcellular location">
    <subcellularLocation>
        <location evidence="1">Membrane</location>
        <topology evidence="1">Multi-pass membrane protein</topology>
    </subcellularLocation>
</comment>
<dbReference type="InterPro" id="IPR027470">
    <property type="entry name" value="Cation_efflux_CTD"/>
</dbReference>
<dbReference type="GO" id="GO:0015093">
    <property type="term" value="F:ferrous iron transmembrane transporter activity"/>
    <property type="evidence" value="ECO:0007669"/>
    <property type="project" value="TreeGrafter"/>
</dbReference>
<keyword evidence="11" id="KW-1185">Reference proteome</keyword>
<dbReference type="PANTHER" id="PTHR43840:SF15">
    <property type="entry name" value="MITOCHONDRIAL METAL TRANSPORTER 1-RELATED"/>
    <property type="match status" value="1"/>
</dbReference>
<evidence type="ECO:0000259" key="9">
    <source>
        <dbReference type="Pfam" id="PF16916"/>
    </source>
</evidence>
<dbReference type="SUPFAM" id="SSF160240">
    <property type="entry name" value="Cation efflux protein cytoplasmic domain-like"/>
    <property type="match status" value="1"/>
</dbReference>
<dbReference type="Gene3D" id="1.20.1510.10">
    <property type="entry name" value="Cation efflux protein transmembrane domain"/>
    <property type="match status" value="1"/>
</dbReference>
<dbReference type="GO" id="GO:0006882">
    <property type="term" value="P:intracellular zinc ion homeostasis"/>
    <property type="evidence" value="ECO:0007669"/>
    <property type="project" value="TreeGrafter"/>
</dbReference>
<evidence type="ECO:0000256" key="3">
    <source>
        <dbReference type="ARBA" id="ARBA00022448"/>
    </source>
</evidence>
<dbReference type="InterPro" id="IPR027469">
    <property type="entry name" value="Cation_efflux_TMD_sf"/>
</dbReference>
<feature type="transmembrane region" description="Helical" evidence="7">
    <location>
        <begin position="157"/>
        <end position="177"/>
    </location>
</feature>
<dbReference type="OrthoDB" id="9806522at2"/>
<name>A0A4R1B994_9BACT</name>
<dbReference type="Pfam" id="PF16916">
    <property type="entry name" value="ZT_dimer"/>
    <property type="match status" value="1"/>
</dbReference>
<comment type="similarity">
    <text evidence="2">Belongs to the cation diffusion facilitator (CDF) transporter (TC 2.A.4) family.</text>
</comment>
<reference evidence="10 11" key="1">
    <citation type="submission" date="2019-03" db="EMBL/GenBank/DDBJ databases">
        <authorList>
            <person name="Kim M.K.M."/>
        </authorList>
    </citation>
    <scope>NUCLEOTIDE SEQUENCE [LARGE SCALE GENOMIC DNA]</scope>
    <source>
        <strain evidence="10 11">17J68-12</strain>
    </source>
</reference>
<keyword evidence="3" id="KW-0813">Transport</keyword>
<dbReference type="GO" id="GO:0015341">
    <property type="term" value="F:zinc efflux antiporter activity"/>
    <property type="evidence" value="ECO:0007669"/>
    <property type="project" value="TreeGrafter"/>
</dbReference>
<dbReference type="InterPro" id="IPR002524">
    <property type="entry name" value="Cation_efflux"/>
</dbReference>
<evidence type="ECO:0000256" key="6">
    <source>
        <dbReference type="ARBA" id="ARBA00023136"/>
    </source>
</evidence>
<evidence type="ECO:0000256" key="2">
    <source>
        <dbReference type="ARBA" id="ARBA00008114"/>
    </source>
</evidence>
<evidence type="ECO:0000256" key="7">
    <source>
        <dbReference type="SAM" id="Phobius"/>
    </source>
</evidence>
<dbReference type="InterPro" id="IPR058533">
    <property type="entry name" value="Cation_efflux_TM"/>
</dbReference>
<dbReference type="AlphaFoldDB" id="A0A4R1B994"/>
<dbReference type="InterPro" id="IPR050291">
    <property type="entry name" value="CDF_Transporter"/>
</dbReference>
<gene>
    <name evidence="10" type="ORF">EPD60_13240</name>
</gene>
<dbReference type="Pfam" id="PF01545">
    <property type="entry name" value="Cation_efflux"/>
    <property type="match status" value="1"/>
</dbReference>
<feature type="transmembrane region" description="Helical" evidence="7">
    <location>
        <begin position="85"/>
        <end position="106"/>
    </location>
</feature>
<dbReference type="SUPFAM" id="SSF161111">
    <property type="entry name" value="Cation efflux protein transmembrane domain-like"/>
    <property type="match status" value="1"/>
</dbReference>
<feature type="domain" description="Cation efflux protein cytoplasmic" evidence="9">
    <location>
        <begin position="260"/>
        <end position="334"/>
    </location>
</feature>
<organism evidence="10 11">
    <name type="scientific">Flaviaesturariibacter flavus</name>
    <dbReference type="NCBI Taxonomy" id="2502780"/>
    <lineage>
        <taxon>Bacteria</taxon>
        <taxon>Pseudomonadati</taxon>
        <taxon>Bacteroidota</taxon>
        <taxon>Chitinophagia</taxon>
        <taxon>Chitinophagales</taxon>
        <taxon>Chitinophagaceae</taxon>
        <taxon>Flaviaestuariibacter</taxon>
    </lineage>
</organism>
<dbReference type="PANTHER" id="PTHR43840">
    <property type="entry name" value="MITOCHONDRIAL METAL TRANSPORTER 1-RELATED"/>
    <property type="match status" value="1"/>
</dbReference>
<dbReference type="InterPro" id="IPR036837">
    <property type="entry name" value="Cation_efflux_CTD_sf"/>
</dbReference>
<dbReference type="EMBL" id="SJZI01000046">
    <property type="protein sequence ID" value="TCJ13349.1"/>
    <property type="molecule type" value="Genomic_DNA"/>
</dbReference>
<dbReference type="Proteomes" id="UP000295334">
    <property type="component" value="Unassembled WGS sequence"/>
</dbReference>
<keyword evidence="4 7" id="KW-0812">Transmembrane</keyword>
<dbReference type="NCBIfam" id="TIGR01297">
    <property type="entry name" value="CDF"/>
    <property type="match status" value="1"/>
</dbReference>
<evidence type="ECO:0000313" key="10">
    <source>
        <dbReference type="EMBL" id="TCJ13349.1"/>
    </source>
</evidence>
<keyword evidence="5 7" id="KW-1133">Transmembrane helix</keyword>